<dbReference type="OrthoDB" id="573392at2"/>
<dbReference type="GO" id="GO:0016491">
    <property type="term" value="F:oxidoreductase activity"/>
    <property type="evidence" value="ECO:0007669"/>
    <property type="project" value="UniProtKB-KW"/>
</dbReference>
<dbReference type="AlphaFoldDB" id="A0A497WTN8"/>
<dbReference type="Proteomes" id="UP000269157">
    <property type="component" value="Unassembled WGS sequence"/>
</dbReference>
<protein>
    <submittedName>
        <fullName evidence="2">2Fe-2S iron-sulfur cluster protein</fullName>
    </submittedName>
</protein>
<dbReference type="InterPro" id="IPR036010">
    <property type="entry name" value="2Fe-2S_ferredoxin-like_sf"/>
</dbReference>
<sequence length="83" mass="9146">MPIHLQIDGQLCDAEEGECLATVIFRQKSNVFRHHPVDGSPRAAFCMMGVCFECLVEVNGIAGQQSCLIQVQDGMIVRRAPND</sequence>
<organism evidence="2 3">
    <name type="scientific">Litoreibacter meonggei</name>
    <dbReference type="NCBI Taxonomy" id="1049199"/>
    <lineage>
        <taxon>Bacteria</taxon>
        <taxon>Pseudomonadati</taxon>
        <taxon>Pseudomonadota</taxon>
        <taxon>Alphaproteobacteria</taxon>
        <taxon>Rhodobacterales</taxon>
        <taxon>Roseobacteraceae</taxon>
        <taxon>Litoreibacter</taxon>
    </lineage>
</organism>
<dbReference type="InterPro" id="IPR042204">
    <property type="entry name" value="2Fe-2S-bd_N"/>
</dbReference>
<dbReference type="EMBL" id="RCCE01000001">
    <property type="protein sequence ID" value="RLJ60039.1"/>
    <property type="molecule type" value="Genomic_DNA"/>
</dbReference>
<dbReference type="GO" id="GO:0051536">
    <property type="term" value="F:iron-sulfur cluster binding"/>
    <property type="evidence" value="ECO:0007669"/>
    <property type="project" value="InterPro"/>
</dbReference>
<gene>
    <name evidence="2" type="ORF">BCF46_0231</name>
</gene>
<accession>A0A497WTN8</accession>
<comment type="caution">
    <text evidence="2">The sequence shown here is derived from an EMBL/GenBank/DDBJ whole genome shotgun (WGS) entry which is preliminary data.</text>
</comment>
<name>A0A497WTN8_9RHOB</name>
<evidence type="ECO:0000313" key="2">
    <source>
        <dbReference type="EMBL" id="RLJ60039.1"/>
    </source>
</evidence>
<dbReference type="SUPFAM" id="SSF54292">
    <property type="entry name" value="2Fe-2S ferredoxin-like"/>
    <property type="match status" value="1"/>
</dbReference>
<keyword evidence="3" id="KW-1185">Reference proteome</keyword>
<dbReference type="Pfam" id="PF13510">
    <property type="entry name" value="Fer2_4"/>
    <property type="match status" value="1"/>
</dbReference>
<dbReference type="RefSeq" id="WP_121020907.1">
    <property type="nucleotide sequence ID" value="NZ_RCCE01000001.1"/>
</dbReference>
<reference evidence="2 3" key="1">
    <citation type="submission" date="2018-10" db="EMBL/GenBank/DDBJ databases">
        <title>Genomic Encyclopedia of Archaeal and Bacterial Type Strains, Phase II (KMG-II): from individual species to whole genera.</title>
        <authorList>
            <person name="Goeker M."/>
        </authorList>
    </citation>
    <scope>NUCLEOTIDE SEQUENCE [LARGE SCALE GENOMIC DNA]</scope>
    <source>
        <strain evidence="2 3">DSM 29466</strain>
    </source>
</reference>
<evidence type="ECO:0000256" key="1">
    <source>
        <dbReference type="ARBA" id="ARBA00023002"/>
    </source>
</evidence>
<proteinExistence type="predicted"/>
<dbReference type="Gene3D" id="3.10.20.440">
    <property type="entry name" value="2Fe-2S iron-sulphur cluster binding domain, sarcosine oxidase, alpha subunit, N-terminal domain"/>
    <property type="match status" value="1"/>
</dbReference>
<evidence type="ECO:0000313" key="3">
    <source>
        <dbReference type="Proteomes" id="UP000269157"/>
    </source>
</evidence>
<keyword evidence="1" id="KW-0560">Oxidoreductase</keyword>